<dbReference type="Proteomes" id="UP000319771">
    <property type="component" value="Unassembled WGS sequence"/>
</dbReference>
<keyword evidence="1" id="KW-0732">Signal</keyword>
<evidence type="ECO:0000256" key="1">
    <source>
        <dbReference type="SAM" id="SignalP"/>
    </source>
</evidence>
<feature type="signal peptide" evidence="1">
    <location>
        <begin position="1"/>
        <end position="22"/>
    </location>
</feature>
<protein>
    <submittedName>
        <fullName evidence="2">Uncharacterized protein</fullName>
    </submittedName>
</protein>
<dbReference type="PROSITE" id="PS51257">
    <property type="entry name" value="PROKAR_LIPOPROTEIN"/>
    <property type="match status" value="1"/>
</dbReference>
<comment type="caution">
    <text evidence="2">The sequence shown here is derived from an EMBL/GenBank/DDBJ whole genome shotgun (WGS) entry which is preliminary data.</text>
</comment>
<dbReference type="AlphaFoldDB" id="A0A538UEA9"/>
<dbReference type="EMBL" id="VBPB01000018">
    <property type="protein sequence ID" value="TMQ74059.1"/>
    <property type="molecule type" value="Genomic_DNA"/>
</dbReference>
<proteinExistence type="predicted"/>
<evidence type="ECO:0000313" key="2">
    <source>
        <dbReference type="EMBL" id="TMQ74059.1"/>
    </source>
</evidence>
<gene>
    <name evidence="2" type="ORF">E6K81_01515</name>
</gene>
<organism evidence="2 3">
    <name type="scientific">Eiseniibacteriota bacterium</name>
    <dbReference type="NCBI Taxonomy" id="2212470"/>
    <lineage>
        <taxon>Bacteria</taxon>
        <taxon>Candidatus Eiseniibacteriota</taxon>
    </lineage>
</organism>
<feature type="chain" id="PRO_5022176506" evidence="1">
    <location>
        <begin position="23"/>
        <end position="288"/>
    </location>
</feature>
<reference evidence="2 3" key="1">
    <citation type="journal article" date="2019" name="Nat. Microbiol.">
        <title>Mediterranean grassland soil C-N compound turnover is dependent on rainfall and depth, and is mediated by genomically divergent microorganisms.</title>
        <authorList>
            <person name="Diamond S."/>
            <person name="Andeer P.F."/>
            <person name="Li Z."/>
            <person name="Crits-Christoph A."/>
            <person name="Burstein D."/>
            <person name="Anantharaman K."/>
            <person name="Lane K.R."/>
            <person name="Thomas B.C."/>
            <person name="Pan C."/>
            <person name="Northen T.R."/>
            <person name="Banfield J.F."/>
        </authorList>
    </citation>
    <scope>NUCLEOTIDE SEQUENCE [LARGE SCALE GENOMIC DNA]</scope>
    <source>
        <strain evidence="2">WS_11</strain>
    </source>
</reference>
<evidence type="ECO:0000313" key="3">
    <source>
        <dbReference type="Proteomes" id="UP000319771"/>
    </source>
</evidence>
<accession>A0A538UEA9</accession>
<sequence length="288" mass="28293">MKLARLLCTAFSVTLIAGWATASTACDKDKASAAAANGSGTCTAAMAAQCTPEMAAACKAKMSAAAAGGCPAMQASAVVASASGTCAMHGAKATAASASTCAMHGVKASAAAAGGKDACCAGKASVTAASANGACANKNAAAAGECSGHGMGVMAAATTHDDCEACTDMSNCSEALDALGAHRQTVRLKNGVMYIYTADTPRNVSAVQAAVARRGEQMARIASTGEGAHLCTECKAIRGAMASGKLSREIVNITGGSLTLITSSDPKLVAKLHEMSMGDTKVAARIKS</sequence>
<name>A0A538UEA9_UNCEI</name>